<dbReference type="GO" id="GO:0005634">
    <property type="term" value="C:nucleus"/>
    <property type="evidence" value="ECO:0007669"/>
    <property type="project" value="UniProtKB-SubCell"/>
</dbReference>
<evidence type="ECO:0000313" key="10">
    <source>
        <dbReference type="Proteomes" id="UP000734854"/>
    </source>
</evidence>
<accession>A0A8J5FE61</accession>
<evidence type="ECO:0000256" key="3">
    <source>
        <dbReference type="ARBA" id="ARBA00023015"/>
    </source>
</evidence>
<reference evidence="9 10" key="1">
    <citation type="submission" date="2020-08" db="EMBL/GenBank/DDBJ databases">
        <title>Plant Genome Project.</title>
        <authorList>
            <person name="Zhang R.-G."/>
        </authorList>
    </citation>
    <scope>NUCLEOTIDE SEQUENCE [LARGE SCALE GENOMIC DNA]</scope>
    <source>
        <tissue evidence="9">Rhizome</tissue>
    </source>
</reference>
<dbReference type="InterPro" id="IPR006458">
    <property type="entry name" value="Ovate_C"/>
</dbReference>
<protein>
    <recommendedName>
        <fullName evidence="6">Transcription repressor</fullName>
    </recommendedName>
    <alternativeName>
        <fullName evidence="6">Ovate family protein</fullName>
    </alternativeName>
</protein>
<dbReference type="OrthoDB" id="1928390at2759"/>
<keyword evidence="3 6" id="KW-0805">Transcription regulation</keyword>
<evidence type="ECO:0000256" key="5">
    <source>
        <dbReference type="ARBA" id="ARBA00023242"/>
    </source>
</evidence>
<evidence type="ECO:0000256" key="6">
    <source>
        <dbReference type="RuleBase" id="RU367028"/>
    </source>
</evidence>
<organism evidence="9 10">
    <name type="scientific">Zingiber officinale</name>
    <name type="common">Ginger</name>
    <name type="synonym">Amomum zingiber</name>
    <dbReference type="NCBI Taxonomy" id="94328"/>
    <lineage>
        <taxon>Eukaryota</taxon>
        <taxon>Viridiplantae</taxon>
        <taxon>Streptophyta</taxon>
        <taxon>Embryophyta</taxon>
        <taxon>Tracheophyta</taxon>
        <taxon>Spermatophyta</taxon>
        <taxon>Magnoliopsida</taxon>
        <taxon>Liliopsida</taxon>
        <taxon>Zingiberales</taxon>
        <taxon>Zingiberaceae</taxon>
        <taxon>Zingiber</taxon>
    </lineage>
</organism>
<keyword evidence="10" id="KW-1185">Reference proteome</keyword>
<dbReference type="EMBL" id="JACMSC010000015">
    <property type="protein sequence ID" value="KAG6485622.1"/>
    <property type="molecule type" value="Genomic_DNA"/>
</dbReference>
<evidence type="ECO:0000256" key="2">
    <source>
        <dbReference type="ARBA" id="ARBA00022491"/>
    </source>
</evidence>
<comment type="subcellular location">
    <subcellularLocation>
        <location evidence="1 6">Nucleus</location>
    </subcellularLocation>
</comment>
<dbReference type="InterPro" id="IPR038933">
    <property type="entry name" value="Ovate"/>
</dbReference>
<dbReference type="AlphaFoldDB" id="A0A8J5FE61"/>
<evidence type="ECO:0000259" key="8">
    <source>
        <dbReference type="PROSITE" id="PS51754"/>
    </source>
</evidence>
<sequence>MGTNSFRRRSSGLLSLRLGCGVCSDSKSVSVSAAKLTSQARTGATEESSADTTLTVAAAILSSSSSDGDEEDSTGPVLASASKPASVSELLRQLGELEQSGAGWRGGGSRSENLGIEDSEVVVKETADPMGEFRRSMLHMIVEKEIVGGAELGELLRRFLALNSPQYHVVILRAFSEIWEDVFAGYERTPDLLRRISSDKLQSTYK</sequence>
<evidence type="ECO:0000256" key="1">
    <source>
        <dbReference type="ARBA" id="ARBA00004123"/>
    </source>
</evidence>
<evidence type="ECO:0000256" key="7">
    <source>
        <dbReference type="SAM" id="MobiDB-lite"/>
    </source>
</evidence>
<gene>
    <name evidence="9" type="ORF">ZIOFF_054185</name>
</gene>
<evidence type="ECO:0000256" key="4">
    <source>
        <dbReference type="ARBA" id="ARBA00023163"/>
    </source>
</evidence>
<dbReference type="PANTHER" id="PTHR33057">
    <property type="entry name" value="TRANSCRIPTION REPRESSOR OFP7-RELATED"/>
    <property type="match status" value="1"/>
</dbReference>
<dbReference type="PROSITE" id="PS51754">
    <property type="entry name" value="OVATE"/>
    <property type="match status" value="1"/>
</dbReference>
<dbReference type="Pfam" id="PF04844">
    <property type="entry name" value="Ovate"/>
    <property type="match status" value="1"/>
</dbReference>
<feature type="region of interest" description="Disordered" evidence="7">
    <location>
        <begin position="62"/>
        <end position="81"/>
    </location>
</feature>
<proteinExistence type="predicted"/>
<comment type="function">
    <text evidence="6">Transcriptional repressor that regulates multiple aspects of plant growth and development.</text>
</comment>
<dbReference type="NCBIfam" id="TIGR01568">
    <property type="entry name" value="A_thal_3678"/>
    <property type="match status" value="1"/>
</dbReference>
<name>A0A8J5FE61_ZINOF</name>
<feature type="domain" description="OVATE" evidence="8">
    <location>
        <begin position="122"/>
        <end position="181"/>
    </location>
</feature>
<dbReference type="GO" id="GO:0045892">
    <property type="term" value="P:negative regulation of DNA-templated transcription"/>
    <property type="evidence" value="ECO:0007669"/>
    <property type="project" value="UniProtKB-UniRule"/>
</dbReference>
<evidence type="ECO:0000313" key="9">
    <source>
        <dbReference type="EMBL" id="KAG6485622.1"/>
    </source>
</evidence>
<dbReference type="PANTHER" id="PTHR33057:SF70">
    <property type="entry name" value="TRANSCRIPTION REPRESSOR-RELATED"/>
    <property type="match status" value="1"/>
</dbReference>
<keyword evidence="2 6" id="KW-0678">Repressor</keyword>
<dbReference type="Proteomes" id="UP000734854">
    <property type="component" value="Unassembled WGS sequence"/>
</dbReference>
<comment type="caution">
    <text evidence="9">The sequence shown here is derived from an EMBL/GenBank/DDBJ whole genome shotgun (WGS) entry which is preliminary data.</text>
</comment>
<keyword evidence="4 6" id="KW-0804">Transcription</keyword>
<keyword evidence="5 6" id="KW-0539">Nucleus</keyword>